<evidence type="ECO:0000313" key="1">
    <source>
        <dbReference type="EMBL" id="KRG56453.1"/>
    </source>
</evidence>
<comment type="caution">
    <text evidence="1">The sequence shown here is derived from an EMBL/GenBank/DDBJ whole genome shotgun (WGS) entry which is preliminary data.</text>
</comment>
<reference evidence="1 2" key="1">
    <citation type="submission" date="2015-05" db="EMBL/GenBank/DDBJ databases">
        <title>Genome sequencing and analysis of members of genus Stenotrophomonas.</title>
        <authorList>
            <person name="Patil P.P."/>
            <person name="Midha S."/>
            <person name="Patil P.B."/>
        </authorList>
    </citation>
    <scope>NUCLEOTIDE SEQUENCE [LARGE SCALE GENOMIC DNA]</scope>
    <source>
        <strain evidence="1 2">DSM 12575</strain>
    </source>
</reference>
<sequence>MSALLTEFAQEAQVMPATLSSMVSMMMLRWFQWWCPDWSTDFGRLRSSDWRAGEPPSSPRGG</sequence>
<protein>
    <submittedName>
        <fullName evidence="1">Uncharacterized protein</fullName>
    </submittedName>
</protein>
<proteinExistence type="predicted"/>
<organism evidence="1 2">
    <name type="scientific">Stenotrophomonas nitritireducens</name>
    <dbReference type="NCBI Taxonomy" id="83617"/>
    <lineage>
        <taxon>Bacteria</taxon>
        <taxon>Pseudomonadati</taxon>
        <taxon>Pseudomonadota</taxon>
        <taxon>Gammaproteobacteria</taxon>
        <taxon>Lysobacterales</taxon>
        <taxon>Lysobacteraceae</taxon>
        <taxon>Stenotrophomonas</taxon>
    </lineage>
</organism>
<accession>A0ABR5NIG9</accession>
<evidence type="ECO:0000313" key="2">
    <source>
        <dbReference type="Proteomes" id="UP000050902"/>
    </source>
</evidence>
<dbReference type="EMBL" id="LDJG01000017">
    <property type="protein sequence ID" value="KRG56453.1"/>
    <property type="molecule type" value="Genomic_DNA"/>
</dbReference>
<name>A0ABR5NIG9_9GAMM</name>
<dbReference type="Proteomes" id="UP000050902">
    <property type="component" value="Unassembled WGS sequence"/>
</dbReference>
<keyword evidence="2" id="KW-1185">Reference proteome</keyword>
<gene>
    <name evidence="1" type="ORF">ABB22_11720</name>
</gene>